<dbReference type="PANTHER" id="PTHR14514">
    <property type="entry name" value="PKA ANCHORING PROTEIN"/>
    <property type="match status" value="1"/>
</dbReference>
<evidence type="ECO:0000256" key="4">
    <source>
        <dbReference type="ARBA" id="ARBA00023136"/>
    </source>
</evidence>
<evidence type="ECO:0000256" key="1">
    <source>
        <dbReference type="ARBA" id="ARBA00004308"/>
    </source>
</evidence>
<evidence type="ECO:0000256" key="3">
    <source>
        <dbReference type="ARBA" id="ARBA00022737"/>
    </source>
</evidence>
<sequence>MQEKVKTNGKLVKQELKDREMVETQINSVKCWVQETKEYLGNPTIEIDAQLEELQILLTEATNHRQNIEKMAEEQKDKYSSLYTILPSELSLQLAEVALDLKIRDQTMEALLGRMIWQVHVPFVFLRQSLTLSPRLECSETISAYCNLCLLDSSNSCASASQIVGILGMHHHTQLIFYICSKRQGFARLTRLVSNSWPQVICLPQPPKVLGLQIQDRIKEVEQSKAMSQELSRQIQKIAKDLTTILTKLKAKTDNLVQAKTDQKVLGEELDDCNSKLMELDAAVQKFSEQNGQLGKPLVKKIGKLTELHQQTIRQAENRLSKLNQAASHLEEYNEMLELILKWIEKAKVLAHGNIAWNSASQLREQYILHQVTLEKIIFKK</sequence>
<dbReference type="Proteomes" id="UP000233040">
    <property type="component" value="Unassembled WGS sequence"/>
</dbReference>
<keyword evidence="7" id="KW-1185">Reference proteome</keyword>
<keyword evidence="5" id="KW-0175">Coiled coil</keyword>
<proteinExistence type="predicted"/>
<evidence type="ECO:0000313" key="6">
    <source>
        <dbReference type="Ensembl" id="ENSCCAP00000034757.1"/>
    </source>
</evidence>
<evidence type="ECO:0000313" key="7">
    <source>
        <dbReference type="Proteomes" id="UP000233040"/>
    </source>
</evidence>
<dbReference type="GeneTree" id="ENSGT00940000154481"/>
<reference evidence="6" key="1">
    <citation type="submission" date="2025-08" db="UniProtKB">
        <authorList>
            <consortium name="Ensembl"/>
        </authorList>
    </citation>
    <scope>IDENTIFICATION</scope>
</reference>
<gene>
    <name evidence="6" type="primary">SYNE1</name>
</gene>
<reference evidence="6" key="2">
    <citation type="submission" date="2025-09" db="UniProtKB">
        <authorList>
            <consortium name="Ensembl"/>
        </authorList>
    </citation>
    <scope>IDENTIFICATION</scope>
</reference>
<protein>
    <submittedName>
        <fullName evidence="6">Spectrin repeat containing nuclear envelope protein 1</fullName>
    </submittedName>
</protein>
<organism evidence="6 7">
    <name type="scientific">Cebus imitator</name>
    <name type="common">Panamanian white-faced capuchin</name>
    <name type="synonym">Cebus capucinus imitator</name>
    <dbReference type="NCBI Taxonomy" id="2715852"/>
    <lineage>
        <taxon>Eukaryota</taxon>
        <taxon>Metazoa</taxon>
        <taxon>Chordata</taxon>
        <taxon>Craniata</taxon>
        <taxon>Vertebrata</taxon>
        <taxon>Euteleostomi</taxon>
        <taxon>Mammalia</taxon>
        <taxon>Eutheria</taxon>
        <taxon>Euarchontoglires</taxon>
        <taxon>Primates</taxon>
        <taxon>Haplorrhini</taxon>
        <taxon>Platyrrhini</taxon>
        <taxon>Cebidae</taxon>
        <taxon>Cebinae</taxon>
        <taxon>Cebus</taxon>
    </lineage>
</organism>
<feature type="coiled-coil region" evidence="5">
    <location>
        <begin position="51"/>
        <end position="78"/>
    </location>
</feature>
<dbReference type="AlphaFoldDB" id="A0A2K5S2Z0"/>
<dbReference type="PANTHER" id="PTHR14514:SF3">
    <property type="entry name" value="NESPRIN-1"/>
    <property type="match status" value="1"/>
</dbReference>
<evidence type="ECO:0000256" key="2">
    <source>
        <dbReference type="ARBA" id="ARBA00022553"/>
    </source>
</evidence>
<keyword evidence="2" id="KW-0597">Phosphoprotein</keyword>
<comment type="subcellular location">
    <subcellularLocation>
        <location evidence="1">Endomembrane system</location>
    </subcellularLocation>
</comment>
<keyword evidence="3" id="KW-0677">Repeat</keyword>
<name>A0A2K5S2Z0_CEBIM</name>
<dbReference type="SUPFAM" id="SSF46966">
    <property type="entry name" value="Spectrin repeat"/>
    <property type="match status" value="1"/>
</dbReference>
<dbReference type="Ensembl" id="ENSCCAT00000052532.1">
    <property type="protein sequence ID" value="ENSCCAP00000034757.1"/>
    <property type="gene ID" value="ENSCCAG00000034147.1"/>
</dbReference>
<accession>A0A2K5S2Z0</accession>
<keyword evidence="4" id="KW-0472">Membrane</keyword>
<evidence type="ECO:0000256" key="5">
    <source>
        <dbReference type="SAM" id="Coils"/>
    </source>
</evidence>
<feature type="coiled-coil region" evidence="5">
    <location>
        <begin position="270"/>
        <end position="333"/>
    </location>
</feature>